<dbReference type="FunFam" id="3.30.70.270:FF:000001">
    <property type="entry name" value="Diguanylate cyclase domain protein"/>
    <property type="match status" value="1"/>
</dbReference>
<evidence type="ECO:0000259" key="2">
    <source>
        <dbReference type="PROSITE" id="PS50887"/>
    </source>
</evidence>
<dbReference type="PANTHER" id="PTHR45138">
    <property type="entry name" value="REGULATORY COMPONENTS OF SENSORY TRANSDUCTION SYSTEM"/>
    <property type="match status" value="1"/>
</dbReference>
<reference evidence="3 4" key="1">
    <citation type="journal article" date="2019" name="Nat. Microbiol.">
        <title>Mediterranean grassland soil C-N compound turnover is dependent on rainfall and depth, and is mediated by genomically divergent microorganisms.</title>
        <authorList>
            <person name="Diamond S."/>
            <person name="Andeer P.F."/>
            <person name="Li Z."/>
            <person name="Crits-Christoph A."/>
            <person name="Burstein D."/>
            <person name="Anantharaman K."/>
            <person name="Lane K.R."/>
            <person name="Thomas B.C."/>
            <person name="Pan C."/>
            <person name="Northen T.R."/>
            <person name="Banfield J.F."/>
        </authorList>
    </citation>
    <scope>NUCLEOTIDE SEQUENCE [LARGE SCALE GENOMIC DNA]</scope>
    <source>
        <strain evidence="3">NP_6</strain>
    </source>
</reference>
<dbReference type="InterPro" id="IPR029787">
    <property type="entry name" value="Nucleotide_cyclase"/>
</dbReference>
<dbReference type="InterPro" id="IPR000160">
    <property type="entry name" value="GGDEF_dom"/>
</dbReference>
<dbReference type="SUPFAM" id="SSF55781">
    <property type="entry name" value="GAF domain-like"/>
    <property type="match status" value="1"/>
</dbReference>
<dbReference type="InterPro" id="IPR043128">
    <property type="entry name" value="Rev_trsase/Diguanyl_cyclase"/>
</dbReference>
<dbReference type="Gene3D" id="3.30.70.270">
    <property type="match status" value="1"/>
</dbReference>
<evidence type="ECO:0000256" key="1">
    <source>
        <dbReference type="SAM" id="MobiDB-lite"/>
    </source>
</evidence>
<dbReference type="EMBL" id="VBAN01000158">
    <property type="protein sequence ID" value="TMI82504.1"/>
    <property type="molecule type" value="Genomic_DNA"/>
</dbReference>
<proteinExistence type="predicted"/>
<dbReference type="Proteomes" id="UP000318093">
    <property type="component" value="Unassembled WGS sequence"/>
</dbReference>
<dbReference type="SUPFAM" id="SSF55073">
    <property type="entry name" value="Nucleotide cyclase"/>
    <property type="match status" value="1"/>
</dbReference>
<feature type="compositionally biased region" description="Polar residues" evidence="1">
    <location>
        <begin position="1"/>
        <end position="11"/>
    </location>
</feature>
<gene>
    <name evidence="3" type="ORF">E6H03_05415</name>
</gene>
<dbReference type="NCBIfam" id="TIGR00254">
    <property type="entry name" value="GGDEF"/>
    <property type="match status" value="1"/>
</dbReference>
<dbReference type="PANTHER" id="PTHR45138:SF9">
    <property type="entry name" value="DIGUANYLATE CYCLASE DGCM-RELATED"/>
    <property type="match status" value="1"/>
</dbReference>
<dbReference type="AlphaFoldDB" id="A0A537JG85"/>
<dbReference type="CDD" id="cd01949">
    <property type="entry name" value="GGDEF"/>
    <property type="match status" value="1"/>
</dbReference>
<name>A0A537JG85_9BACT</name>
<dbReference type="InterPro" id="IPR029016">
    <property type="entry name" value="GAF-like_dom_sf"/>
</dbReference>
<dbReference type="InterPro" id="IPR003018">
    <property type="entry name" value="GAF"/>
</dbReference>
<evidence type="ECO:0000313" key="3">
    <source>
        <dbReference type="EMBL" id="TMI82504.1"/>
    </source>
</evidence>
<protein>
    <submittedName>
        <fullName evidence="3">Sensor domain-containing diguanylate cyclase</fullName>
    </submittedName>
</protein>
<feature type="region of interest" description="Disordered" evidence="1">
    <location>
        <begin position="1"/>
        <end position="20"/>
    </location>
</feature>
<dbReference type="Pfam" id="PF13185">
    <property type="entry name" value="GAF_2"/>
    <property type="match status" value="1"/>
</dbReference>
<dbReference type="SMART" id="SM00267">
    <property type="entry name" value="GGDEF"/>
    <property type="match status" value="1"/>
</dbReference>
<sequence>MSQMTAGSPNGTAGPAYADPTTGESGKALAFLARLARDFTAVLSLSDLLEHMLRGLREETGFDSCAVSLLDTRDPEKLAVRATSGLRGRLRGKVYRRGEGLLWAVMDTVTPLNVPDMHTDPRTHRPDPQLRSAIYAPLMVHRRPIGVLSAYRATPGAFTEADLDLLTVVARYLAGAIEVARLHEQLKELAATDSLTGLANRRGFLDRLQMEMDRGRRAGTELCVALLDLNQFKRVNDAHGHATGDDVLLSVAETLSEAIRETDVAGRFGGDEFILLFPDTTAAEAEEVLDYLRDLEIAVPAREGLRARISFSWGVASWPGDGVDVERLLQVADRRLYAMKEAAGGQTVRLPGTVRFPGAGRTPRD</sequence>
<dbReference type="GO" id="GO:0052621">
    <property type="term" value="F:diguanylate cyclase activity"/>
    <property type="evidence" value="ECO:0007669"/>
    <property type="project" value="TreeGrafter"/>
</dbReference>
<feature type="domain" description="GGDEF" evidence="2">
    <location>
        <begin position="220"/>
        <end position="353"/>
    </location>
</feature>
<comment type="caution">
    <text evidence="3">The sequence shown here is derived from an EMBL/GenBank/DDBJ whole genome shotgun (WGS) entry which is preliminary data.</text>
</comment>
<accession>A0A537JG85</accession>
<dbReference type="PROSITE" id="PS50887">
    <property type="entry name" value="GGDEF"/>
    <property type="match status" value="1"/>
</dbReference>
<dbReference type="Pfam" id="PF00990">
    <property type="entry name" value="GGDEF"/>
    <property type="match status" value="1"/>
</dbReference>
<dbReference type="SMART" id="SM00065">
    <property type="entry name" value="GAF"/>
    <property type="match status" value="1"/>
</dbReference>
<evidence type="ECO:0000313" key="4">
    <source>
        <dbReference type="Proteomes" id="UP000318093"/>
    </source>
</evidence>
<dbReference type="InterPro" id="IPR050469">
    <property type="entry name" value="Diguanylate_Cyclase"/>
</dbReference>
<dbReference type="Gene3D" id="3.30.450.40">
    <property type="match status" value="1"/>
</dbReference>
<organism evidence="3 4">
    <name type="scientific">Candidatus Segetimicrobium genomatis</name>
    <dbReference type="NCBI Taxonomy" id="2569760"/>
    <lineage>
        <taxon>Bacteria</taxon>
        <taxon>Bacillati</taxon>
        <taxon>Candidatus Sysuimicrobiota</taxon>
        <taxon>Candidatus Sysuimicrobiia</taxon>
        <taxon>Candidatus Sysuimicrobiales</taxon>
        <taxon>Candidatus Segetimicrobiaceae</taxon>
        <taxon>Candidatus Segetimicrobium</taxon>
    </lineage>
</organism>